<feature type="transmembrane region" description="Helical" evidence="9">
    <location>
        <begin position="174"/>
        <end position="195"/>
    </location>
</feature>
<keyword evidence="5 8" id="KW-0812">Transmembrane</keyword>
<keyword evidence="3 8" id="KW-0813">Transport</keyword>
<dbReference type="Gene3D" id="1.10.3470.10">
    <property type="entry name" value="ABC transporter involved in vitamin B12 uptake, BtuC"/>
    <property type="match status" value="1"/>
</dbReference>
<evidence type="ECO:0000313" key="10">
    <source>
        <dbReference type="EMBL" id="SER64630.1"/>
    </source>
</evidence>
<keyword evidence="4" id="KW-1003">Cell membrane</keyword>
<feature type="transmembrane region" description="Helical" evidence="9">
    <location>
        <begin position="33"/>
        <end position="53"/>
    </location>
</feature>
<dbReference type="GO" id="GO:0055085">
    <property type="term" value="P:transmembrane transport"/>
    <property type="evidence" value="ECO:0007669"/>
    <property type="project" value="InterPro"/>
</dbReference>
<accession>A0A1H9QW20</accession>
<organism evidence="10 11">
    <name type="scientific">Corynebacterium cystitidis DSM 20524</name>
    <dbReference type="NCBI Taxonomy" id="1121357"/>
    <lineage>
        <taxon>Bacteria</taxon>
        <taxon>Bacillati</taxon>
        <taxon>Actinomycetota</taxon>
        <taxon>Actinomycetes</taxon>
        <taxon>Mycobacteriales</taxon>
        <taxon>Corynebacteriaceae</taxon>
        <taxon>Corynebacterium</taxon>
    </lineage>
</organism>
<evidence type="ECO:0000256" key="1">
    <source>
        <dbReference type="ARBA" id="ARBA00004651"/>
    </source>
</evidence>
<dbReference type="InterPro" id="IPR037294">
    <property type="entry name" value="ABC_BtuC-like"/>
</dbReference>
<proteinExistence type="inferred from homology"/>
<reference evidence="11" key="1">
    <citation type="submission" date="2016-10" db="EMBL/GenBank/DDBJ databases">
        <authorList>
            <person name="Varghese N."/>
            <person name="Submissions S."/>
        </authorList>
    </citation>
    <scope>NUCLEOTIDE SEQUENCE [LARGE SCALE GENOMIC DNA]</scope>
    <source>
        <strain evidence="11">DSM 20524</strain>
    </source>
</reference>
<gene>
    <name evidence="10" type="ORF">SAMN05661109_00686</name>
</gene>
<dbReference type="RefSeq" id="WP_092256177.1">
    <property type="nucleotide sequence ID" value="NZ_CP047199.1"/>
</dbReference>
<evidence type="ECO:0000256" key="9">
    <source>
        <dbReference type="SAM" id="Phobius"/>
    </source>
</evidence>
<dbReference type="EMBL" id="FOGQ01000002">
    <property type="protein sequence ID" value="SER64630.1"/>
    <property type="molecule type" value="Genomic_DNA"/>
</dbReference>
<dbReference type="STRING" id="1121357.SAMN05661109_00686"/>
<dbReference type="GO" id="GO:0043190">
    <property type="term" value="C:ATP-binding cassette (ABC) transporter complex"/>
    <property type="evidence" value="ECO:0007669"/>
    <property type="project" value="InterPro"/>
</dbReference>
<feature type="transmembrane region" description="Helical" evidence="9">
    <location>
        <begin position="91"/>
        <end position="109"/>
    </location>
</feature>
<feature type="transmembrane region" description="Helical" evidence="9">
    <location>
        <begin position="230"/>
        <end position="252"/>
    </location>
</feature>
<sequence length="300" mass="31866">MSIFMATLMLTIITALACAVPGVFVVLRKHSMLVDAIGHAAFPGIIVGFTITGNLDSPWLIVGAAVAGLVVVWGAEWLYSTGLITRDASQGLLFPALFAVGVIIVSARFSNMHLDTHTVLVGDLNLAAFDRLIIGSYDFGPRYFYVMALVLLINVLFLALTLRQLTAATFDPDFAKVVGIPTRMLAATFMFLVAVTVVAAFHAAGALLVLSLIVAPAASASLICKRIPYLIAMTLVIAAAGGVVGFIAAYVFDLATSATLAVFYALIFVCVITGNRVIRARASRQAQEAPTYQQQPSQPR</sequence>
<evidence type="ECO:0000256" key="3">
    <source>
        <dbReference type="ARBA" id="ARBA00022448"/>
    </source>
</evidence>
<evidence type="ECO:0000313" key="11">
    <source>
        <dbReference type="Proteomes" id="UP000198929"/>
    </source>
</evidence>
<keyword evidence="7 9" id="KW-0472">Membrane</keyword>
<dbReference type="AlphaFoldDB" id="A0A1H9QW20"/>
<feature type="transmembrane region" description="Helical" evidence="9">
    <location>
        <begin position="6"/>
        <end position="26"/>
    </location>
</feature>
<evidence type="ECO:0000256" key="6">
    <source>
        <dbReference type="ARBA" id="ARBA00022989"/>
    </source>
</evidence>
<feature type="transmembrane region" description="Helical" evidence="9">
    <location>
        <begin position="258"/>
        <end position="278"/>
    </location>
</feature>
<evidence type="ECO:0000256" key="5">
    <source>
        <dbReference type="ARBA" id="ARBA00022692"/>
    </source>
</evidence>
<feature type="transmembrane region" description="Helical" evidence="9">
    <location>
        <begin position="143"/>
        <end position="162"/>
    </location>
</feature>
<feature type="transmembrane region" description="Helical" evidence="9">
    <location>
        <begin position="59"/>
        <end position="79"/>
    </location>
</feature>
<comment type="subcellular location">
    <subcellularLocation>
        <location evidence="1 8">Cell membrane</location>
        <topology evidence="1 8">Multi-pass membrane protein</topology>
    </subcellularLocation>
</comment>
<feature type="transmembrane region" description="Helical" evidence="9">
    <location>
        <begin position="201"/>
        <end position="223"/>
    </location>
</feature>
<comment type="similarity">
    <text evidence="2 8">Belongs to the ABC-3 integral membrane protein family.</text>
</comment>
<dbReference type="Pfam" id="PF00950">
    <property type="entry name" value="ABC-3"/>
    <property type="match status" value="1"/>
</dbReference>
<name>A0A1H9QW20_9CORY</name>
<dbReference type="InterPro" id="IPR001626">
    <property type="entry name" value="ABC_TroCD"/>
</dbReference>
<dbReference type="SUPFAM" id="SSF81345">
    <property type="entry name" value="ABC transporter involved in vitamin B12 uptake, BtuC"/>
    <property type="match status" value="1"/>
</dbReference>
<dbReference type="Proteomes" id="UP000198929">
    <property type="component" value="Unassembled WGS sequence"/>
</dbReference>
<evidence type="ECO:0000256" key="8">
    <source>
        <dbReference type="RuleBase" id="RU003943"/>
    </source>
</evidence>
<keyword evidence="6 9" id="KW-1133">Transmembrane helix</keyword>
<dbReference type="GO" id="GO:0010043">
    <property type="term" value="P:response to zinc ion"/>
    <property type="evidence" value="ECO:0007669"/>
    <property type="project" value="TreeGrafter"/>
</dbReference>
<dbReference type="PANTHER" id="PTHR30477">
    <property type="entry name" value="ABC-TRANSPORTER METAL-BINDING PROTEIN"/>
    <property type="match status" value="1"/>
</dbReference>
<evidence type="ECO:0000256" key="7">
    <source>
        <dbReference type="ARBA" id="ARBA00023136"/>
    </source>
</evidence>
<evidence type="ECO:0000256" key="2">
    <source>
        <dbReference type="ARBA" id="ARBA00008034"/>
    </source>
</evidence>
<dbReference type="PANTHER" id="PTHR30477:SF8">
    <property type="entry name" value="METAL TRANSPORT SYSTEM MEMBRANE PROTEIN CT_070-RELATED"/>
    <property type="match status" value="1"/>
</dbReference>
<protein>
    <submittedName>
        <fullName evidence="10">Manganese/zinc/iron transport system permease protein</fullName>
    </submittedName>
</protein>
<keyword evidence="11" id="KW-1185">Reference proteome</keyword>
<evidence type="ECO:0000256" key="4">
    <source>
        <dbReference type="ARBA" id="ARBA00022475"/>
    </source>
</evidence>